<proteinExistence type="predicted"/>
<feature type="domain" description="Alphavirus-like MT" evidence="13">
    <location>
        <begin position="557"/>
        <end position="736"/>
    </location>
</feature>
<dbReference type="InterPro" id="IPR043502">
    <property type="entry name" value="DNA/RNA_pol_sf"/>
</dbReference>
<dbReference type="GO" id="GO:0006351">
    <property type="term" value="P:DNA-templated transcription"/>
    <property type="evidence" value="ECO:0007669"/>
    <property type="project" value="InterPro"/>
</dbReference>
<dbReference type="GO" id="GO:0006396">
    <property type="term" value="P:RNA processing"/>
    <property type="evidence" value="ECO:0007669"/>
    <property type="project" value="InterPro"/>
</dbReference>
<dbReference type="GO" id="GO:0003724">
    <property type="term" value="F:RNA helicase activity"/>
    <property type="evidence" value="ECO:0007669"/>
    <property type="project" value="UniProtKB-EC"/>
</dbReference>
<dbReference type="InterPro" id="IPR001788">
    <property type="entry name" value="RNA-dep_RNA_pol_alsuvir"/>
</dbReference>
<organism evidence="14">
    <name type="scientific">Lettuce chlorosis virus</name>
    <dbReference type="NCBI Taxonomy" id="642478"/>
    <lineage>
        <taxon>Viruses</taxon>
        <taxon>Riboviria</taxon>
        <taxon>Orthornavirae</taxon>
        <taxon>Kitrinoviricota</taxon>
        <taxon>Alsuviricetes</taxon>
        <taxon>Martellivirales</taxon>
        <taxon>Closteroviridae</taxon>
        <taxon>Crinivirus</taxon>
        <taxon>Crinivirus lactucachlorosi</taxon>
    </lineage>
</organism>
<dbReference type="Pfam" id="PF01660">
    <property type="entry name" value="Vmethyltransf"/>
    <property type="match status" value="1"/>
</dbReference>
<feature type="domain" description="(+)RNA virus helicase C-terminal" evidence="12">
    <location>
        <begin position="1666"/>
        <end position="1998"/>
    </location>
</feature>
<keyword evidence="5" id="KW-0688">Ribosomal frameshifting</keyword>
<keyword evidence="3" id="KW-0548">Nucleotidyltransferase</keyword>
<dbReference type="GO" id="GO:0008174">
    <property type="term" value="F:mRNA methyltransferase activity"/>
    <property type="evidence" value="ECO:0007669"/>
    <property type="project" value="UniProtKB-UniRule"/>
</dbReference>
<evidence type="ECO:0000256" key="3">
    <source>
        <dbReference type="ARBA" id="ARBA00022695"/>
    </source>
</evidence>
<dbReference type="Pfam" id="PF00978">
    <property type="entry name" value="RdRP_2"/>
    <property type="match status" value="1"/>
</dbReference>
<dbReference type="InterPro" id="IPR007094">
    <property type="entry name" value="RNA-dir_pol_PSvirus"/>
</dbReference>
<feature type="region of interest" description="Disordered" evidence="10">
    <location>
        <begin position="38"/>
        <end position="59"/>
    </location>
</feature>
<evidence type="ECO:0000256" key="4">
    <source>
        <dbReference type="ARBA" id="ARBA00022741"/>
    </source>
</evidence>
<dbReference type="GO" id="GO:0003723">
    <property type="term" value="F:RNA binding"/>
    <property type="evidence" value="ECO:0007669"/>
    <property type="project" value="InterPro"/>
</dbReference>
<evidence type="ECO:0000256" key="1">
    <source>
        <dbReference type="ARBA" id="ARBA00022484"/>
    </source>
</evidence>
<keyword evidence="4" id="KW-0547">Nucleotide-binding</keyword>
<dbReference type="Pfam" id="PF01443">
    <property type="entry name" value="Viral_helicase1"/>
    <property type="match status" value="1"/>
</dbReference>
<dbReference type="GO" id="GO:0005524">
    <property type="term" value="F:ATP binding"/>
    <property type="evidence" value="ECO:0007669"/>
    <property type="project" value="UniProtKB-KW"/>
</dbReference>
<protein>
    <submittedName>
        <fullName evidence="14">ORF1a/1b</fullName>
    </submittedName>
</protein>
<dbReference type="InterPro" id="IPR002588">
    <property type="entry name" value="Alphavirus-like_MT_dom"/>
</dbReference>
<evidence type="ECO:0000256" key="7">
    <source>
        <dbReference type="ARBA" id="ARBA00022840"/>
    </source>
</evidence>
<evidence type="ECO:0000256" key="2">
    <source>
        <dbReference type="ARBA" id="ARBA00022679"/>
    </source>
</evidence>
<evidence type="ECO:0000259" key="13">
    <source>
        <dbReference type="PROSITE" id="PS51743"/>
    </source>
</evidence>
<evidence type="ECO:0000259" key="11">
    <source>
        <dbReference type="PROSITE" id="PS50507"/>
    </source>
</evidence>
<keyword evidence="2" id="KW-0808">Transferase</keyword>
<dbReference type="InterPro" id="IPR027351">
    <property type="entry name" value="(+)RNA_virus_helicase_core_dom"/>
</dbReference>
<dbReference type="Gene3D" id="3.40.50.300">
    <property type="entry name" value="P-loop containing nucleotide triphosphate hydrolases"/>
    <property type="match status" value="2"/>
</dbReference>
<dbReference type="PROSITE" id="PS50507">
    <property type="entry name" value="RDRP_SSRNA_POS"/>
    <property type="match status" value="1"/>
</dbReference>
<evidence type="ECO:0000259" key="12">
    <source>
        <dbReference type="PROSITE" id="PS51657"/>
    </source>
</evidence>
<dbReference type="InterPro" id="IPR027417">
    <property type="entry name" value="P-loop_NTPase"/>
</dbReference>
<dbReference type="GO" id="GO:0003968">
    <property type="term" value="F:RNA-directed RNA polymerase activity"/>
    <property type="evidence" value="ECO:0007669"/>
    <property type="project" value="UniProtKB-KW"/>
</dbReference>
<dbReference type="PROSITE" id="PS51743">
    <property type="entry name" value="ALPHAVIRUS_MT"/>
    <property type="match status" value="1"/>
</dbReference>
<reference evidence="14" key="1">
    <citation type="submission" date="2016-11" db="EMBL/GenBank/DDBJ databases">
        <title>Association of a mixed infection of Lettuce chlorosis virus, Papaya ringspot virus, and Tomato yellow leaf curl virus-IL in a Texas papaya orchard.</title>
        <authorList>
            <person name="Alabi O.J."/>
            <person name="Al Rwahnih M."/>
            <person name="Jifon J.L."/>
            <person name="Setamou M."/>
            <person name="Brown J.K."/>
            <person name="Gregg L."/>
            <person name="Park J.-W."/>
        </authorList>
    </citation>
    <scope>NUCLEOTIDE SEQUENCE</scope>
    <source>
        <strain evidence="14">LCV-PTX</strain>
    </source>
</reference>
<dbReference type="GO" id="GO:0039694">
    <property type="term" value="P:viral RNA genome replication"/>
    <property type="evidence" value="ECO:0007669"/>
    <property type="project" value="InterPro"/>
</dbReference>
<keyword evidence="6" id="KW-0378">Hydrolase</keyword>
<dbReference type="CDD" id="cd23253">
    <property type="entry name" value="Closteroviridae_RdRp"/>
    <property type="match status" value="1"/>
</dbReference>
<feature type="compositionally biased region" description="Low complexity" evidence="10">
    <location>
        <begin position="39"/>
        <end position="54"/>
    </location>
</feature>
<evidence type="ECO:0000256" key="5">
    <source>
        <dbReference type="ARBA" id="ARBA00022758"/>
    </source>
</evidence>
<dbReference type="GO" id="GO:0016787">
    <property type="term" value="F:hydrolase activity"/>
    <property type="evidence" value="ECO:0007669"/>
    <property type="project" value="UniProtKB-KW"/>
</dbReference>
<keyword evidence="7" id="KW-0067">ATP-binding</keyword>
<name>A0A2H4KAU8_9CLOS</name>
<dbReference type="InterPro" id="IPR047308">
    <property type="entry name" value="Closteroviridae_RdRp"/>
</dbReference>
<feature type="domain" description="RdRp catalytic" evidence="11">
    <location>
        <begin position="2255"/>
        <end position="2367"/>
    </location>
</feature>
<evidence type="ECO:0000256" key="10">
    <source>
        <dbReference type="SAM" id="MobiDB-lite"/>
    </source>
</evidence>
<dbReference type="GO" id="GO:0016556">
    <property type="term" value="P:mRNA modification"/>
    <property type="evidence" value="ECO:0007669"/>
    <property type="project" value="InterPro"/>
</dbReference>
<dbReference type="SUPFAM" id="SSF52540">
    <property type="entry name" value="P-loop containing nucleoside triphosphate hydrolases"/>
    <property type="match status" value="1"/>
</dbReference>
<keyword evidence="8" id="KW-0693">Viral RNA replication</keyword>
<dbReference type="EMBL" id="KY271955">
    <property type="protein sequence ID" value="ASS35981.1"/>
    <property type="molecule type" value="Genomic_RNA"/>
</dbReference>
<dbReference type="GO" id="GO:0075523">
    <property type="term" value="P:viral translational frameshifting"/>
    <property type="evidence" value="ECO:0007669"/>
    <property type="project" value="UniProtKB-KW"/>
</dbReference>
<comment type="catalytic activity">
    <reaction evidence="9">
        <text>ATP + H2O = ADP + phosphate + H(+)</text>
        <dbReference type="Rhea" id="RHEA:13065"/>
        <dbReference type="ChEBI" id="CHEBI:15377"/>
        <dbReference type="ChEBI" id="CHEBI:15378"/>
        <dbReference type="ChEBI" id="CHEBI:30616"/>
        <dbReference type="ChEBI" id="CHEBI:43474"/>
        <dbReference type="ChEBI" id="CHEBI:456216"/>
        <dbReference type="EC" id="3.6.4.13"/>
    </reaction>
</comment>
<evidence type="ECO:0000256" key="6">
    <source>
        <dbReference type="ARBA" id="ARBA00022801"/>
    </source>
</evidence>
<dbReference type="SUPFAM" id="SSF56672">
    <property type="entry name" value="DNA/RNA polymerases"/>
    <property type="match status" value="1"/>
</dbReference>
<evidence type="ECO:0000256" key="9">
    <source>
        <dbReference type="ARBA" id="ARBA00047984"/>
    </source>
</evidence>
<keyword evidence="1" id="KW-0696">RNA-directed RNA polymerase</keyword>
<evidence type="ECO:0000313" key="14">
    <source>
        <dbReference type="EMBL" id="ASS35981.1"/>
    </source>
</evidence>
<sequence length="2495" mass="286290">MAVMSHSLQLNDCVVPLVGPALDSACVPQLWSAGAVSCSPKNPNNNNNNSINKKWSNKKQTRLGHVKTSEVSPASCVRTKVAFRRRLVSPGISPVEVIILSNGDARLVPQPRSFYKTRLDMLRKICNIPHCRFNRMPQAVINKLGYDVDEINKVIDQALNSKVGGTPENIRQPDETIQGSTKYGDGYCVSNYNNKSNVDIFICFNSYVKNIYMCRFNLQLKYNKQGQAVDVLVSLIKAYGKTPGQHFCKPFLLSQRLDTKQFYAKVLLASVMQKIPDYSEFYGVYMGKLFCQRITVARSVVFAACQQYLNFMKSKVGVTKPELKVTQVPKKNATPQSCSVKHFVRRSGYEFFVVKFSDGSEHRINNSRYAIKEMYNLTFNNGFYYIHPMCYTPNYDRFGSCKNFYCWIPAFSKAKLRMPRDLVPYPELNYGYLVQCGLEKVMRNRLRRVKDDYFHFDVNYNEKPHFLKFGSKIGVKLENEADGIIKNIEVLFDDISAGIISGTQTRSDNPLLTTITSHLSNEINKQCNKPKDLVIPTCMSSKQKKELCELFPEINFDFTESSYSTHALATAMRHAENYLLSKKYGFKSFVDAGGDITHYLHKTVEDVHVCSPVVDLKDAHRHMTRSNKLDRMTGMCEKVDMCEHLTQECNVERPNIIAVEVYDMTLEDFARALRSHKAKRVDFTMIIPPEIYDEDCDVSLFDDTVNVKCEGNIVKYTYGDSGEVYSHNRDNLKQILATQIFEVDGVIYKKTLENSRKQLHFYSVVPCSDMMNGSYVTESHYSRSEMDKLCIRVPVENELKTIEHMKIKMDKACFHNLIEYAMNTVLRLDEKAFEYILSQYRARKSISIRGGKVTQVGADMHPKAVAGLIGAVAGYGLRLREQSHKAARVAYLEYYTPSLFGMICKIIAYVLKKFSNWTHDFLMDVLKYLTPKSILSEVTSNQCSVYEFIGEYRFKQHVTIIGTKSKRSILTESFEKFKKFSDKNYENLDMYTAERGDLFTPDIQQTLNDIFDLGGGVSTKLVKGHDFWQTPFSTYMKLYLVINCWLKDEKRSVRYTNYICGIWDYFKNFGLSTIEFVKSILVELMTAIKNGFTNLSSCVVSNLQRAARTMYNLTKRRNSDWEDQLSKMLDDTDKLYGSTLREDTKKPDVKYEHIETMSLDQLFDIGNEGGSGKLGSFIYNHNNVLVRKVNQYYYGTKAMVQWIVESIFKFVEWTKTSYQSLKAFVKYTVEKMLETDNLTMIIDSAAFTFTNLLMAVMTGDLNLIRVFVSSCLSAYLRFSKTGVKWFGSNAVGDAVSTLITNPGFNGIVTAPIVLVGSRVFAKETKLRCASKIKDEEKSLALVANEVSTKYYFNWFTPEVLRSLIGMSTIILLMCPRLGVCLIITLILLNDYVKHLRSVCVKANIYLSYGSVLKRTIPSGRYKKLKEIFSSKFDKSLFTSKNRGNDHAEGESEGGEEICRVGRTEKASDVEVELGCDGKEVNKRQKHVNWGSEVSSANASDFVDGLQFSMLKPCVDRTQINCAVHFPISHALLRYPMTDCHDFIPTGDLLLDCVSEYYHLEAKKLHDEMGRVNNAVRVYFEHQLETKSVKDAIWAMRNYFNDSSVYMNINSKAWYRLAKGDKGPSTIEAICKYTLDNDLIDFSTNHSNVVVCSDEMMGMFSNKRCLALESILKTSQEKIKTMRSKDIVFYNKPPGAGKTTSIVAAMAEDVKNGIVSVALTHTSNGKKEIISKLKAKGVSAAQKMVYTYDSVLMNDTESTVDKVYCDEIFMVHAGEWLAVMSLYKTNFIRCYGDRNQIPFINRVAHTVCRHHKDIYLTFKTIDDNISYRCPVDICYLLSTLTDEAGNLLYPNGVYPAGDNRNVFRSVEVEGITGIHDITFDSQSKCISFTRPEREEIDAAFQRSGVQGLSVQTVHEVQGGTFPSVNLHRLRKYDNPLYENINQFVVSISRHTERMKYRVITDKMFDRIGERISALYNVQDYIIKEHMFKQRVSIYNLRIDSPRSKSCYSRPSASHFQAINDFMNLINPNIGAYEYIHRTLIFEYHDFDLPYLEDVDVKFGKWKAYMPGEYIVTNLLGKGERARPNTWKQALISLSKRNFSAPRINEKLDVLATAEKLCQGLFRCFNFSKLMEFYDPVVPDLNKLGEWLASRDGSKYGKLKRSFNHTLLVDQFQPMKFMIKSDMKPKMDMSSYSTYDPPANIVYYQHIVNLFYSPLFLEIFDRITYCLSSKVILYSGMNLETLADLIAANLTMPINCYKTTEIDFRMFDKSQGVLFKVYEEMVYKTFKFSEEMYDNFKFTEYFTRYKGDCGVSGELGAQRRTGSPNTWLSNTLVTLGILMSEYDLDDIELILVSGDDSLIFSKHDLPNVTAEINRDFGFEAKFLMNSVPYFCSKFIYCDNGRVRVTPDAQRMFEKLSTPIRRRDFEEGTILKERYTSYKDLMYDYMRDTTCIYVDQMLSIRHNIPPMSSYAALCYIHCMYANMVAFKKLWDERFSVNV</sequence>
<evidence type="ECO:0000256" key="8">
    <source>
        <dbReference type="ARBA" id="ARBA00022953"/>
    </source>
</evidence>
<accession>A0A2H4KAU8</accession>
<dbReference type="PROSITE" id="PS51657">
    <property type="entry name" value="PSRV_HELICASE"/>
    <property type="match status" value="1"/>
</dbReference>